<organism evidence="1 2">
    <name type="scientific">Paractinoplanes hotanensis</name>
    <dbReference type="NCBI Taxonomy" id="2906497"/>
    <lineage>
        <taxon>Bacteria</taxon>
        <taxon>Bacillati</taxon>
        <taxon>Actinomycetota</taxon>
        <taxon>Actinomycetes</taxon>
        <taxon>Micromonosporales</taxon>
        <taxon>Micromonosporaceae</taxon>
        <taxon>Paractinoplanes</taxon>
    </lineage>
</organism>
<gene>
    <name evidence="1" type="ORF">LXN57_10480</name>
</gene>
<comment type="caution">
    <text evidence="1">The sequence shown here is derived from an EMBL/GenBank/DDBJ whole genome shotgun (WGS) entry which is preliminary data.</text>
</comment>
<dbReference type="RefSeq" id="WP_251797842.1">
    <property type="nucleotide sequence ID" value="NZ_JAMQOL010000012.1"/>
</dbReference>
<dbReference type="CDD" id="cd04301">
    <property type="entry name" value="NAT_SF"/>
    <property type="match status" value="1"/>
</dbReference>
<dbReference type="SUPFAM" id="SSF55729">
    <property type="entry name" value="Acyl-CoA N-acyltransferases (Nat)"/>
    <property type="match status" value="1"/>
</dbReference>
<reference evidence="1 2" key="1">
    <citation type="submission" date="2022-06" db="EMBL/GenBank/DDBJ databases">
        <title>Actinoplanes abujensis sp. nov., isolated from Nigerian arid soil.</title>
        <authorList>
            <person name="Ding P."/>
        </authorList>
    </citation>
    <scope>NUCLEOTIDE SEQUENCE [LARGE SCALE GENOMIC DNA]</scope>
    <source>
        <strain evidence="2">TRM88002</strain>
    </source>
</reference>
<proteinExistence type="predicted"/>
<dbReference type="Gene3D" id="3.40.630.30">
    <property type="match status" value="1"/>
</dbReference>
<evidence type="ECO:0008006" key="3">
    <source>
        <dbReference type="Google" id="ProtNLM"/>
    </source>
</evidence>
<dbReference type="EMBL" id="JAMQOL010000012">
    <property type="protein sequence ID" value="MCM4077993.1"/>
    <property type="molecule type" value="Genomic_DNA"/>
</dbReference>
<evidence type="ECO:0000313" key="2">
    <source>
        <dbReference type="Proteomes" id="UP001523216"/>
    </source>
</evidence>
<accession>A0ABT0XW25</accession>
<evidence type="ECO:0000313" key="1">
    <source>
        <dbReference type="EMBL" id="MCM4077993.1"/>
    </source>
</evidence>
<sequence length="75" mass="8479">MCSLNSGAVLPEFQRRGGQRALVAARLRKACELGCRFVVGETGQPAEGQFNPSYENMLRAGLKPLYVRRNWIWRP</sequence>
<dbReference type="InterPro" id="IPR016181">
    <property type="entry name" value="Acyl_CoA_acyltransferase"/>
</dbReference>
<protein>
    <recommendedName>
        <fullName evidence="3">N-acetyltransferase domain-containing protein</fullName>
    </recommendedName>
</protein>
<dbReference type="Proteomes" id="UP001523216">
    <property type="component" value="Unassembled WGS sequence"/>
</dbReference>
<keyword evidence="2" id="KW-1185">Reference proteome</keyword>
<name>A0ABT0XW25_9ACTN</name>